<evidence type="ECO:0000313" key="1">
    <source>
        <dbReference type="Proteomes" id="UP000887580"/>
    </source>
</evidence>
<protein>
    <submittedName>
        <fullName evidence="2">J domain-containing protein</fullName>
    </submittedName>
</protein>
<proteinExistence type="predicted"/>
<organism evidence="1 2">
    <name type="scientific">Panagrolaimus sp. PS1159</name>
    <dbReference type="NCBI Taxonomy" id="55785"/>
    <lineage>
        <taxon>Eukaryota</taxon>
        <taxon>Metazoa</taxon>
        <taxon>Ecdysozoa</taxon>
        <taxon>Nematoda</taxon>
        <taxon>Chromadorea</taxon>
        <taxon>Rhabditida</taxon>
        <taxon>Tylenchina</taxon>
        <taxon>Panagrolaimomorpha</taxon>
        <taxon>Panagrolaimoidea</taxon>
        <taxon>Panagrolaimidae</taxon>
        <taxon>Panagrolaimus</taxon>
    </lineage>
</organism>
<dbReference type="Proteomes" id="UP000887580">
    <property type="component" value="Unplaced"/>
</dbReference>
<evidence type="ECO:0000313" key="2">
    <source>
        <dbReference type="WBParaSite" id="PS1159_v2.g9520.t1"/>
    </source>
</evidence>
<reference evidence="2" key="1">
    <citation type="submission" date="2022-11" db="UniProtKB">
        <authorList>
            <consortium name="WormBaseParasite"/>
        </authorList>
    </citation>
    <scope>IDENTIFICATION</scope>
</reference>
<accession>A0AC35GWK7</accession>
<dbReference type="WBParaSite" id="PS1159_v2.g9520.t1">
    <property type="protein sequence ID" value="PS1159_v2.g9520.t1"/>
    <property type="gene ID" value="PS1159_v2.g9520"/>
</dbReference>
<name>A0AC35GWK7_9BILA</name>
<sequence length="231" mass="27145">MLSKISQKFGQLNFSRFAAGNLLNYSSFSATQKHIRHCSTIPKFVCWKCGNDTVRKPEIICSSCKIIQPIHHGISYFDYFNVKRDFVINQNELKKKFREIQTAVHPDKYGLHDEKVQKMADDHSSFANHAYKTLSDTRKRALYMLENSDVGENSPDHELAMQMMELNEEIEECNDRDELKEKLKEIEEHINDIVHTMTLHFEKGKSENAKKDLDKLRYFDRTKKLIIKKLE</sequence>